<dbReference type="AlphaFoldDB" id="D6ZD64"/>
<evidence type="ECO:0000256" key="2">
    <source>
        <dbReference type="ARBA" id="ARBA00008138"/>
    </source>
</evidence>
<dbReference type="Pfam" id="PF04072">
    <property type="entry name" value="LCM"/>
    <property type="match status" value="2"/>
</dbReference>
<evidence type="ECO:0000313" key="7">
    <source>
        <dbReference type="Proteomes" id="UP000002247"/>
    </source>
</evidence>
<dbReference type="EMBL" id="CP001958">
    <property type="protein sequence ID" value="ADG99251.1"/>
    <property type="molecule type" value="Genomic_DNA"/>
</dbReference>
<dbReference type="InterPro" id="IPR029063">
    <property type="entry name" value="SAM-dependent_MTases_sf"/>
</dbReference>
<dbReference type="HOGENOM" id="CLU_443360_0_0_11"/>
<sequence>MARTDDDTWSITESVGATALLVATARAFEARKADPLATDPFAELLVSAAGGKWAAALRGEGPVFEAFGTSWFGMSFQRYQGARTQFFDAVFAAAEAAGVRQYVILAAGLDARAYRLSYPEGSRVFELDQPHVLDFKTQTLAGIGVAPAAGRVTVPIDLRQDWPTALVKAGFAPAKPSAWLVEGLLMYLSAKAETLLLERLLSLSAPGSWAGIEHMQPMDAEGMQQEVRRLAPQITDGAANWSSNFAELIYNEPRPDLVERLTAEGWAAQGVSSAKHMAQLGHPVDSPALGQTALATTFSTTTLVTATLQQERRRSIMPRNDNDTWSIAESVGVTAVMVAAARAHETAKPDGLINDPHAATLVRASGVPFFVRSLDGEVELGDDPLISAYVEALVSYQAARTTVFDRFFQEAAEAGVRQAVILASGLDSRAYRLPWPDGTTVYEIDQPQVLAFKAETLADVVPTARRVAVPVDLREDWPKSLAEAGLDPAEPVAWLAEGLLPYLPAEAERLLFERIDSLAAPGSRIAVENWPARAVTAERQQLQRRVFSTVAPDLDLDIEDLVFQGEDRLDVPGWLAEHGFAVQNTPSQEVLAALGRTPDPRVADARPQSYFVIANR</sequence>
<keyword evidence="5" id="KW-0949">S-adenosyl-L-methionine</keyword>
<dbReference type="PANTHER" id="PTHR43619:SF2">
    <property type="entry name" value="S-ADENOSYL-L-METHIONINE-DEPENDENT METHYLTRANSFERASES SUPERFAMILY PROTEIN"/>
    <property type="match status" value="1"/>
</dbReference>
<comment type="function">
    <text evidence="1">Exhibits S-adenosyl-L-methionine-dependent methyltransferase activity.</text>
</comment>
<dbReference type="NCBIfam" id="TIGR00027">
    <property type="entry name" value="mthyl_TIGR00027"/>
    <property type="match status" value="2"/>
</dbReference>
<evidence type="ECO:0000313" key="6">
    <source>
        <dbReference type="EMBL" id="ADG99251.1"/>
    </source>
</evidence>
<evidence type="ECO:0000256" key="3">
    <source>
        <dbReference type="ARBA" id="ARBA00022603"/>
    </source>
</evidence>
<evidence type="ECO:0000256" key="4">
    <source>
        <dbReference type="ARBA" id="ARBA00022679"/>
    </source>
</evidence>
<dbReference type="GO" id="GO:0032259">
    <property type="term" value="P:methylation"/>
    <property type="evidence" value="ECO:0007669"/>
    <property type="project" value="UniProtKB-KW"/>
</dbReference>
<protein>
    <submittedName>
        <fullName evidence="6">Methyltransferase</fullName>
    </submittedName>
</protein>
<dbReference type="Gene3D" id="3.40.50.150">
    <property type="entry name" value="Vaccinia Virus protein VP39"/>
    <property type="match status" value="2"/>
</dbReference>
<name>D6ZD64_SEGRD</name>
<comment type="similarity">
    <text evidence="2">Belongs to the UPF0677 family.</text>
</comment>
<keyword evidence="7" id="KW-1185">Reference proteome</keyword>
<accession>D6ZD64</accession>
<dbReference type="PANTHER" id="PTHR43619">
    <property type="entry name" value="S-ADENOSYL-L-METHIONINE-DEPENDENT METHYLTRANSFERASE YKTD-RELATED"/>
    <property type="match status" value="1"/>
</dbReference>
<evidence type="ECO:0000256" key="1">
    <source>
        <dbReference type="ARBA" id="ARBA00003907"/>
    </source>
</evidence>
<keyword evidence="4 6" id="KW-0808">Transferase</keyword>
<dbReference type="eggNOG" id="COG3315">
    <property type="taxonomic scope" value="Bacteria"/>
</dbReference>
<dbReference type="KEGG" id="srt:Srot_2819"/>
<dbReference type="STRING" id="640132.Srot_2819"/>
<gene>
    <name evidence="6" type="ordered locus">Srot_2819</name>
</gene>
<dbReference type="GO" id="GO:0008168">
    <property type="term" value="F:methyltransferase activity"/>
    <property type="evidence" value="ECO:0007669"/>
    <property type="project" value="UniProtKB-KW"/>
</dbReference>
<keyword evidence="3 6" id="KW-0489">Methyltransferase</keyword>
<dbReference type="InterPro" id="IPR011610">
    <property type="entry name" value="SAM_mthyl_Trfase_ML2640-like"/>
</dbReference>
<dbReference type="Proteomes" id="UP000002247">
    <property type="component" value="Chromosome"/>
</dbReference>
<proteinExistence type="inferred from homology"/>
<dbReference type="SUPFAM" id="SSF53335">
    <property type="entry name" value="S-adenosyl-L-methionine-dependent methyltransferases"/>
    <property type="match status" value="2"/>
</dbReference>
<reference evidence="6 7" key="1">
    <citation type="journal article" date="2010" name="Stand. Genomic Sci.">
        <title>Complete genome sequence of Segniliparus rotundus type strain (CDC 1076).</title>
        <authorList>
            <person name="Sikorski J."/>
            <person name="Lapidus A."/>
            <person name="Copeland A."/>
            <person name="Misra M."/>
            <person name="Glavina Del Rio T."/>
            <person name="Nolan M."/>
            <person name="Lucas S."/>
            <person name="Chen F."/>
            <person name="Tice H."/>
            <person name="Cheng J.F."/>
            <person name="Jando M."/>
            <person name="Schneider S."/>
            <person name="Bruce D."/>
            <person name="Goodwin L."/>
            <person name="Pitluck S."/>
            <person name="Liolios K."/>
            <person name="Mikhailova N."/>
            <person name="Pati A."/>
            <person name="Ivanova N."/>
            <person name="Mavromatis K."/>
            <person name="Chen A."/>
            <person name="Palaniappan K."/>
            <person name="Chertkov O."/>
            <person name="Land M."/>
            <person name="Hauser L."/>
            <person name="Chang Y.J."/>
            <person name="Jeffries C.D."/>
            <person name="Brettin T."/>
            <person name="Detter J.C."/>
            <person name="Han C."/>
            <person name="Rohde M."/>
            <person name="Goker M."/>
            <person name="Bristow J."/>
            <person name="Eisen J.A."/>
            <person name="Markowitz V."/>
            <person name="Hugenholtz P."/>
            <person name="Kyrpides N.C."/>
            <person name="Klenk H.P."/>
        </authorList>
    </citation>
    <scope>NUCLEOTIDE SEQUENCE [LARGE SCALE GENOMIC DNA]</scope>
    <source>
        <strain evidence="7">ATCC BAA-972 / CDC 1076 / CIP 108378 / DSM 44985 / JCM 13578</strain>
    </source>
</reference>
<dbReference type="InterPro" id="IPR007213">
    <property type="entry name" value="Ppm1/Ppm2/Tcmp"/>
</dbReference>
<evidence type="ECO:0000256" key="5">
    <source>
        <dbReference type="ARBA" id="ARBA00022691"/>
    </source>
</evidence>
<organism evidence="6 7">
    <name type="scientific">Segniliparus rotundus (strain ATCC BAA-972 / CDC 1076 / CIP 108378 / DSM 44985 / JCM 13578)</name>
    <dbReference type="NCBI Taxonomy" id="640132"/>
    <lineage>
        <taxon>Bacteria</taxon>
        <taxon>Bacillati</taxon>
        <taxon>Actinomycetota</taxon>
        <taxon>Actinomycetes</taxon>
        <taxon>Mycobacteriales</taxon>
        <taxon>Segniliparaceae</taxon>
        <taxon>Segniliparus</taxon>
    </lineage>
</organism>